<evidence type="ECO:0000313" key="3">
    <source>
        <dbReference type="EMBL" id="VFR00265.1"/>
    </source>
</evidence>
<dbReference type="EMBL" id="OOIL02006685">
    <property type="protein sequence ID" value="VFR00265.1"/>
    <property type="molecule type" value="Genomic_DNA"/>
</dbReference>
<dbReference type="OrthoDB" id="695631at2759"/>
<evidence type="ECO:0000313" key="4">
    <source>
        <dbReference type="Proteomes" id="UP000595140"/>
    </source>
</evidence>
<reference evidence="3 4" key="1">
    <citation type="submission" date="2018-04" db="EMBL/GenBank/DDBJ databases">
        <authorList>
            <person name="Vogel A."/>
        </authorList>
    </citation>
    <scope>NUCLEOTIDE SEQUENCE [LARGE SCALE GENOMIC DNA]</scope>
</reference>
<feature type="compositionally biased region" description="Pro residues" evidence="1">
    <location>
        <begin position="35"/>
        <end position="45"/>
    </location>
</feature>
<organism evidence="3 4">
    <name type="scientific">Cuscuta campestris</name>
    <dbReference type="NCBI Taxonomy" id="132261"/>
    <lineage>
        <taxon>Eukaryota</taxon>
        <taxon>Viridiplantae</taxon>
        <taxon>Streptophyta</taxon>
        <taxon>Embryophyta</taxon>
        <taxon>Tracheophyta</taxon>
        <taxon>Spermatophyta</taxon>
        <taxon>Magnoliopsida</taxon>
        <taxon>eudicotyledons</taxon>
        <taxon>Gunneridae</taxon>
        <taxon>Pentapetalae</taxon>
        <taxon>asterids</taxon>
        <taxon>lamiids</taxon>
        <taxon>Solanales</taxon>
        <taxon>Convolvulaceae</taxon>
        <taxon>Cuscuteae</taxon>
        <taxon>Cuscuta</taxon>
        <taxon>Cuscuta subgen. Grammica</taxon>
        <taxon>Cuscuta sect. Cleistogrammica</taxon>
    </lineage>
</organism>
<name>A0A484NK95_9ASTE</name>
<feature type="domain" description="VQ" evidence="2">
    <location>
        <begin position="51"/>
        <end position="77"/>
    </location>
</feature>
<dbReference type="PANTHER" id="PTHR33143">
    <property type="entry name" value="F16F4.1 PROTEIN-RELATED"/>
    <property type="match status" value="1"/>
</dbReference>
<accession>A0A484NK95</accession>
<gene>
    <name evidence="3" type="ORF">CCAM_LOCUS42040</name>
</gene>
<dbReference type="InterPro" id="IPR008889">
    <property type="entry name" value="VQ"/>
</dbReference>
<dbReference type="GO" id="GO:0005634">
    <property type="term" value="C:nucleus"/>
    <property type="evidence" value="ECO:0007669"/>
    <property type="project" value="TreeGrafter"/>
</dbReference>
<sequence length="228" mass="23909">MDMPPPEGRSPRREIQGPRPAPLKVRKESQKIRKPPLPSSAPPPPPLIIYTVSPKVFHANPNEFMSLVQRLTGPPPPSLASISSSPCGGRGGAVSPAACFASSAAGMTRQRERRDVAATVGEGVGIVGGEVVERSGYSPPGVLSPNPASLPAIPPGLFAQPSSDHQTPIGTFLSDLISPPVLLPGTRNYPDGGVFTPSPSFLNNFISPRFILSPGTPSFDLFNNLLDP</sequence>
<evidence type="ECO:0000259" key="2">
    <source>
        <dbReference type="Pfam" id="PF05678"/>
    </source>
</evidence>
<evidence type="ECO:0000256" key="1">
    <source>
        <dbReference type="SAM" id="MobiDB-lite"/>
    </source>
</evidence>
<keyword evidence="4" id="KW-1185">Reference proteome</keyword>
<dbReference type="AlphaFoldDB" id="A0A484NK95"/>
<dbReference type="PANTHER" id="PTHR33143:SF6">
    <property type="entry name" value="OS08G0102900 PROTEIN"/>
    <property type="match status" value="1"/>
</dbReference>
<proteinExistence type="predicted"/>
<dbReference type="Pfam" id="PF05678">
    <property type="entry name" value="VQ"/>
    <property type="match status" value="1"/>
</dbReference>
<dbReference type="InterPro" id="IPR039607">
    <property type="entry name" value="VQ_8/17/18/20/21/25"/>
</dbReference>
<feature type="region of interest" description="Disordered" evidence="1">
    <location>
        <begin position="1"/>
        <end position="45"/>
    </location>
</feature>
<dbReference type="Proteomes" id="UP000595140">
    <property type="component" value="Unassembled WGS sequence"/>
</dbReference>
<protein>
    <recommendedName>
        <fullName evidence="2">VQ domain-containing protein</fullName>
    </recommendedName>
</protein>